<dbReference type="Proteomes" id="UP000046392">
    <property type="component" value="Unplaced"/>
</dbReference>
<reference evidence="2" key="1">
    <citation type="submission" date="2017-02" db="UniProtKB">
        <authorList>
            <consortium name="WormBaseParasite"/>
        </authorList>
    </citation>
    <scope>IDENTIFICATION</scope>
</reference>
<name>A0A0N5CAL6_STREA</name>
<organism evidence="1 2">
    <name type="scientific">Strongyloides papillosus</name>
    <name type="common">Intestinal threadworm</name>
    <dbReference type="NCBI Taxonomy" id="174720"/>
    <lineage>
        <taxon>Eukaryota</taxon>
        <taxon>Metazoa</taxon>
        <taxon>Ecdysozoa</taxon>
        <taxon>Nematoda</taxon>
        <taxon>Chromadorea</taxon>
        <taxon>Rhabditida</taxon>
        <taxon>Tylenchina</taxon>
        <taxon>Panagrolaimomorpha</taxon>
        <taxon>Strongyloidoidea</taxon>
        <taxon>Strongyloididae</taxon>
        <taxon>Strongyloides</taxon>
    </lineage>
</organism>
<proteinExistence type="predicted"/>
<accession>A0A0N5CAL6</accession>
<dbReference type="AlphaFoldDB" id="A0A0N5CAL6"/>
<evidence type="ECO:0000313" key="2">
    <source>
        <dbReference type="WBParaSite" id="SPAL_0001493700.1"/>
    </source>
</evidence>
<evidence type="ECO:0000313" key="1">
    <source>
        <dbReference type="Proteomes" id="UP000046392"/>
    </source>
</evidence>
<sequence>MSQKRLRSNRDNESLDCIIDKQMKITCFNNDEEEGVASLEKEVLFIRKMADRSNPCLNRALHDIVGCTFCPPPYAWKTQLYA</sequence>
<dbReference type="WBParaSite" id="SPAL_0001493700.1">
    <property type="protein sequence ID" value="SPAL_0001493700.1"/>
    <property type="gene ID" value="SPAL_0001493700"/>
</dbReference>
<protein>
    <submittedName>
        <fullName evidence="2">Uncharacterized protein</fullName>
    </submittedName>
</protein>
<keyword evidence="1" id="KW-1185">Reference proteome</keyword>